<name>A0A3B0SU81_9ZZZZ</name>
<feature type="region of interest" description="Disordered" evidence="1">
    <location>
        <begin position="111"/>
        <end position="143"/>
    </location>
</feature>
<organism evidence="3">
    <name type="scientific">hydrothermal vent metagenome</name>
    <dbReference type="NCBI Taxonomy" id="652676"/>
    <lineage>
        <taxon>unclassified sequences</taxon>
        <taxon>metagenomes</taxon>
        <taxon>ecological metagenomes</taxon>
    </lineage>
</organism>
<dbReference type="InterPro" id="IPR036527">
    <property type="entry name" value="SCP2_sterol-bd_dom_sf"/>
</dbReference>
<dbReference type="AlphaFoldDB" id="A0A3B0SU81"/>
<evidence type="ECO:0000256" key="1">
    <source>
        <dbReference type="SAM" id="MobiDB-lite"/>
    </source>
</evidence>
<protein>
    <submittedName>
        <fullName evidence="3">Sterol carrier protein</fullName>
    </submittedName>
</protein>
<dbReference type="Gene3D" id="3.30.1050.10">
    <property type="entry name" value="SCP2 sterol-binding domain"/>
    <property type="match status" value="1"/>
</dbReference>
<evidence type="ECO:0000313" key="3">
    <source>
        <dbReference type="EMBL" id="VAW05862.1"/>
    </source>
</evidence>
<gene>
    <name evidence="3" type="ORF">MNBD_ALPHA07-2400</name>
</gene>
<dbReference type="Pfam" id="PF02036">
    <property type="entry name" value="SCP2"/>
    <property type="match status" value="1"/>
</dbReference>
<dbReference type="InterPro" id="IPR003033">
    <property type="entry name" value="SCP2_sterol-bd_dom"/>
</dbReference>
<sequence length="143" mass="15212">MTDVIAAYVENPGPKVRGILRGTAKPVITDAGTVMLDDAGARAGDEPADVTLMAGDAVFREILFGDQNPVTAFMSRKLKVEGSVQRALKVSASSPVEPLISPLRGCLVSSGPKYPRRRLRNTNQARQGRLCHATPAPTMPTIS</sequence>
<dbReference type="EMBL" id="UOEG01000309">
    <property type="protein sequence ID" value="VAW05862.1"/>
    <property type="molecule type" value="Genomic_DNA"/>
</dbReference>
<dbReference type="SUPFAM" id="SSF55718">
    <property type="entry name" value="SCP-like"/>
    <property type="match status" value="1"/>
</dbReference>
<evidence type="ECO:0000259" key="2">
    <source>
        <dbReference type="Pfam" id="PF02036"/>
    </source>
</evidence>
<feature type="domain" description="SCP2" evidence="2">
    <location>
        <begin position="41"/>
        <end position="91"/>
    </location>
</feature>
<accession>A0A3B0SU81</accession>
<reference evidence="3" key="1">
    <citation type="submission" date="2018-06" db="EMBL/GenBank/DDBJ databases">
        <authorList>
            <person name="Zhirakovskaya E."/>
        </authorList>
    </citation>
    <scope>NUCLEOTIDE SEQUENCE</scope>
</reference>
<proteinExistence type="predicted"/>